<name>A0ACB6ZZ31_THEGA</name>
<dbReference type="Proteomes" id="UP000886501">
    <property type="component" value="Unassembled WGS sequence"/>
</dbReference>
<accession>A0ACB6ZZ31</accession>
<organism evidence="1 2">
    <name type="scientific">Thelephora ganbajun</name>
    <name type="common">Ganba fungus</name>
    <dbReference type="NCBI Taxonomy" id="370292"/>
    <lineage>
        <taxon>Eukaryota</taxon>
        <taxon>Fungi</taxon>
        <taxon>Dikarya</taxon>
        <taxon>Basidiomycota</taxon>
        <taxon>Agaricomycotina</taxon>
        <taxon>Agaricomycetes</taxon>
        <taxon>Thelephorales</taxon>
        <taxon>Thelephoraceae</taxon>
        <taxon>Thelephora</taxon>
    </lineage>
</organism>
<evidence type="ECO:0000313" key="2">
    <source>
        <dbReference type="Proteomes" id="UP000886501"/>
    </source>
</evidence>
<protein>
    <submittedName>
        <fullName evidence="1">Uncharacterized protein</fullName>
    </submittedName>
</protein>
<keyword evidence="2" id="KW-1185">Reference proteome</keyword>
<reference evidence="1" key="1">
    <citation type="submission" date="2019-10" db="EMBL/GenBank/DDBJ databases">
        <authorList>
            <consortium name="DOE Joint Genome Institute"/>
            <person name="Kuo A."/>
            <person name="Miyauchi S."/>
            <person name="Kiss E."/>
            <person name="Drula E."/>
            <person name="Kohler A."/>
            <person name="Sanchez-Garcia M."/>
            <person name="Andreopoulos B."/>
            <person name="Barry K.W."/>
            <person name="Bonito G."/>
            <person name="Buee M."/>
            <person name="Carver A."/>
            <person name="Chen C."/>
            <person name="Cichocki N."/>
            <person name="Clum A."/>
            <person name="Culley D."/>
            <person name="Crous P.W."/>
            <person name="Fauchery L."/>
            <person name="Girlanda M."/>
            <person name="Hayes R."/>
            <person name="Keri Z."/>
            <person name="Labutti K."/>
            <person name="Lipzen A."/>
            <person name="Lombard V."/>
            <person name="Magnuson J."/>
            <person name="Maillard F."/>
            <person name="Morin E."/>
            <person name="Murat C."/>
            <person name="Nolan M."/>
            <person name="Ohm R."/>
            <person name="Pangilinan J."/>
            <person name="Pereira M."/>
            <person name="Perotto S."/>
            <person name="Peter M."/>
            <person name="Riley R."/>
            <person name="Sitrit Y."/>
            <person name="Stielow B."/>
            <person name="Szollosi G."/>
            <person name="Zifcakova L."/>
            <person name="Stursova M."/>
            <person name="Spatafora J.W."/>
            <person name="Tedersoo L."/>
            <person name="Vaario L.-M."/>
            <person name="Yamada A."/>
            <person name="Yan M."/>
            <person name="Wang P."/>
            <person name="Xu J."/>
            <person name="Bruns T."/>
            <person name="Baldrian P."/>
            <person name="Vilgalys R."/>
            <person name="Henrissat B."/>
            <person name="Grigoriev I.V."/>
            <person name="Hibbett D."/>
            <person name="Nagy L.G."/>
            <person name="Martin F.M."/>
        </authorList>
    </citation>
    <scope>NUCLEOTIDE SEQUENCE</scope>
    <source>
        <strain evidence="1">P2</strain>
    </source>
</reference>
<comment type="caution">
    <text evidence="1">The sequence shown here is derived from an EMBL/GenBank/DDBJ whole genome shotgun (WGS) entry which is preliminary data.</text>
</comment>
<proteinExistence type="predicted"/>
<reference evidence="1" key="2">
    <citation type="journal article" date="2020" name="Nat. Commun.">
        <title>Large-scale genome sequencing of mycorrhizal fungi provides insights into the early evolution of symbiotic traits.</title>
        <authorList>
            <person name="Miyauchi S."/>
            <person name="Kiss E."/>
            <person name="Kuo A."/>
            <person name="Drula E."/>
            <person name="Kohler A."/>
            <person name="Sanchez-Garcia M."/>
            <person name="Morin E."/>
            <person name="Andreopoulos B."/>
            <person name="Barry K.W."/>
            <person name="Bonito G."/>
            <person name="Buee M."/>
            <person name="Carver A."/>
            <person name="Chen C."/>
            <person name="Cichocki N."/>
            <person name="Clum A."/>
            <person name="Culley D."/>
            <person name="Crous P.W."/>
            <person name="Fauchery L."/>
            <person name="Girlanda M."/>
            <person name="Hayes R.D."/>
            <person name="Keri Z."/>
            <person name="LaButti K."/>
            <person name="Lipzen A."/>
            <person name="Lombard V."/>
            <person name="Magnuson J."/>
            <person name="Maillard F."/>
            <person name="Murat C."/>
            <person name="Nolan M."/>
            <person name="Ohm R.A."/>
            <person name="Pangilinan J."/>
            <person name="Pereira M.F."/>
            <person name="Perotto S."/>
            <person name="Peter M."/>
            <person name="Pfister S."/>
            <person name="Riley R."/>
            <person name="Sitrit Y."/>
            <person name="Stielow J.B."/>
            <person name="Szollosi G."/>
            <person name="Zifcakova L."/>
            <person name="Stursova M."/>
            <person name="Spatafora J.W."/>
            <person name="Tedersoo L."/>
            <person name="Vaario L.M."/>
            <person name="Yamada A."/>
            <person name="Yan M."/>
            <person name="Wang P."/>
            <person name="Xu J."/>
            <person name="Bruns T."/>
            <person name="Baldrian P."/>
            <person name="Vilgalys R."/>
            <person name="Dunand C."/>
            <person name="Henrissat B."/>
            <person name="Grigoriev I.V."/>
            <person name="Hibbett D."/>
            <person name="Nagy L.G."/>
            <person name="Martin F.M."/>
        </authorList>
    </citation>
    <scope>NUCLEOTIDE SEQUENCE</scope>
    <source>
        <strain evidence="1">P2</strain>
    </source>
</reference>
<gene>
    <name evidence="1" type="ORF">BDM02DRAFT_92140</name>
</gene>
<sequence length="680" mass="75890">MISSSFPGGAYSPSSSRLKYGSGSNTATQTFMPFGRYADVGSHKIKNSHPGLRLHSWFFSSPRFRQKLTNCTQVGSASTLYLNKGTLLGKDITYLSQVWNVWDAELTQAFYEQLLPYIHPETLRPLMGICAPTVIGIYSAAAGRSSLAMELPHPVGWRQADPYISAELKEKVIIAYQNIHARNILHNDVKLENILIGDDEKVTIVDFCKMVVDPEPADLALEMRIVKFMLDYDGAKEAEYERLRSAETWVETLRTAKGQMLAVEVESGAPSQDEIDFPPFGHRYLMKWDSEVVTEGTTHCPGWRGKRFEVPEDMQNPPWSGIKEYTPPTPLPYQPIDFASLVKTAFGPKPFGSHSQWMKHCHYFSCLWSPLPELAASGLKQSVGKSSSSTTRSDFSDYGTGSEHSYTTDTEPSKRDSSPILPFARKRSRTEDLTRPDDHSFENKRVRRSKSLESVAKYETDPTTWTTRRIGGLGSPSSLSKSKGKEREQPPLTASPRETSSETDLPTLAELSPNLRKSAGSATRSIASPSRRRALVSTDSHRSSPSTSRTRVSAPPRDHRPQPRSERKCSVIVKDGDEEDKVWFMSKQALQDVKGYLQVKKAVGAAIEVRSGGDLEGDVRHSPLRVERAPRSSSTRLARKRGSGPYDKNEEAQKPKRRRSWPEINPFVSKTRTGSLPCSG</sequence>
<evidence type="ECO:0000313" key="1">
    <source>
        <dbReference type="EMBL" id="KAF9654316.1"/>
    </source>
</evidence>
<dbReference type="EMBL" id="MU117961">
    <property type="protein sequence ID" value="KAF9654316.1"/>
    <property type="molecule type" value="Genomic_DNA"/>
</dbReference>